<dbReference type="Proteomes" id="UP000192477">
    <property type="component" value="Unassembled WGS sequence"/>
</dbReference>
<dbReference type="EMBL" id="MJEA01000008">
    <property type="protein sequence ID" value="OQO70028.1"/>
    <property type="molecule type" value="Genomic_DNA"/>
</dbReference>
<evidence type="ECO:0000313" key="1">
    <source>
        <dbReference type="EMBL" id="OQO70028.1"/>
    </source>
</evidence>
<dbReference type="OrthoDB" id="2893237at2"/>
<reference evidence="1 2" key="1">
    <citation type="journal article" date="2017" name="BMC Microbiol.">
        <title>Comparative genomics of Enterococcus spp. isolated from bovine feces.</title>
        <authorList>
            <person name="Beukers A.G."/>
            <person name="Zaheer R."/>
            <person name="Goji N."/>
            <person name="Amoako K.K."/>
            <person name="Chaves A.V."/>
            <person name="Ward M.P."/>
            <person name="McAllister T.A."/>
        </authorList>
    </citation>
    <scope>NUCLEOTIDE SEQUENCE [LARGE SCALE GENOMIC DNA]</scope>
    <source>
        <strain evidence="1 2">F1129D 143</strain>
    </source>
</reference>
<proteinExistence type="predicted"/>
<protein>
    <submittedName>
        <fullName evidence="1">Uncharacterized protein</fullName>
    </submittedName>
</protein>
<organism evidence="1 2">
    <name type="scientific">Enterococcus villorum</name>
    <dbReference type="NCBI Taxonomy" id="112904"/>
    <lineage>
        <taxon>Bacteria</taxon>
        <taxon>Bacillati</taxon>
        <taxon>Bacillota</taxon>
        <taxon>Bacilli</taxon>
        <taxon>Lactobacillales</taxon>
        <taxon>Enterococcaceae</taxon>
        <taxon>Enterococcus</taxon>
    </lineage>
</organism>
<accession>A0A1V8YGJ3</accession>
<gene>
    <name evidence="1" type="ORF">BH747_08960</name>
</gene>
<dbReference type="AlphaFoldDB" id="A0A1V8YGJ3"/>
<comment type="caution">
    <text evidence="1">The sequence shown here is derived from an EMBL/GenBank/DDBJ whole genome shotgun (WGS) entry which is preliminary data.</text>
</comment>
<evidence type="ECO:0000313" key="2">
    <source>
        <dbReference type="Proteomes" id="UP000192477"/>
    </source>
</evidence>
<dbReference type="RefSeq" id="WP_081184036.1">
    <property type="nucleotide sequence ID" value="NZ_MJEA01000008.1"/>
</dbReference>
<name>A0A1V8YGJ3_9ENTE</name>
<sequence length="239" mass="27510">MGNEVLNAEEAQLVVDGLLLGYKEYLDIRKEMKEKLKVSAGFAFTKGNFIDDGVARKTLNFAENKREKAGESWEYLEFSFGGEKPSLFIVKNDYRLQQTFSKEKKKKTSQYLSDYAKINKPILNSVRKGQKKVPNTSIQLELPLEEPMISEQELSKYENFYIMVYKTNTAKVIESVLLVLPDDETKELHVIQNLTPCLQTTSIIIEDEEYSAVVGEKEEIGDLYDYDYTIPKEEKEISN</sequence>